<evidence type="ECO:0000256" key="5">
    <source>
        <dbReference type="ARBA" id="ARBA00022692"/>
    </source>
</evidence>
<dbReference type="InterPro" id="IPR005672">
    <property type="entry name" value="Phosphate_PstA"/>
</dbReference>
<keyword evidence="3" id="KW-0813">Transport</keyword>
<evidence type="ECO:0000256" key="1">
    <source>
        <dbReference type="ARBA" id="ARBA00004651"/>
    </source>
</evidence>
<dbReference type="CDD" id="cd06261">
    <property type="entry name" value="TM_PBP2"/>
    <property type="match status" value="1"/>
</dbReference>
<dbReference type="Gene3D" id="1.10.3720.10">
    <property type="entry name" value="MetI-like"/>
    <property type="match status" value="1"/>
</dbReference>
<reference evidence="10" key="1">
    <citation type="submission" date="2020-05" db="EMBL/GenBank/DDBJ databases">
        <authorList>
            <person name="Chiriac C."/>
            <person name="Salcher M."/>
            <person name="Ghai R."/>
            <person name="Kavagutti S V."/>
        </authorList>
    </citation>
    <scope>NUCLEOTIDE SEQUENCE</scope>
</reference>
<feature type="domain" description="ABC transmembrane type-1" evidence="9">
    <location>
        <begin position="85"/>
        <end position="291"/>
    </location>
</feature>
<keyword evidence="4" id="KW-1003">Cell membrane</keyword>
<evidence type="ECO:0000256" key="6">
    <source>
        <dbReference type="ARBA" id="ARBA00022989"/>
    </source>
</evidence>
<dbReference type="PROSITE" id="PS50928">
    <property type="entry name" value="ABC_TM1"/>
    <property type="match status" value="1"/>
</dbReference>
<dbReference type="Pfam" id="PF00528">
    <property type="entry name" value="BPD_transp_1"/>
    <property type="match status" value="1"/>
</dbReference>
<keyword evidence="6 8" id="KW-1133">Transmembrane helix</keyword>
<organism evidence="10">
    <name type="scientific">freshwater metagenome</name>
    <dbReference type="NCBI Taxonomy" id="449393"/>
    <lineage>
        <taxon>unclassified sequences</taxon>
        <taxon>metagenomes</taxon>
        <taxon>ecological metagenomes</taxon>
    </lineage>
</organism>
<evidence type="ECO:0000313" key="10">
    <source>
        <dbReference type="EMBL" id="CAB4932374.1"/>
    </source>
</evidence>
<dbReference type="AlphaFoldDB" id="A0A6J7IQ27"/>
<feature type="transmembrane region" description="Helical" evidence="8">
    <location>
        <begin position="232"/>
        <end position="252"/>
    </location>
</feature>
<dbReference type="PANTHER" id="PTHR43470">
    <property type="entry name" value="PHOSPHATE TRANSPORT SYSTEM PERMEASE PROTEIN PSTA-RELATED"/>
    <property type="match status" value="1"/>
</dbReference>
<dbReference type="PANTHER" id="PTHR43470:SF5">
    <property type="entry name" value="PHOSPHATE TRANSPORT SYSTEM PERMEASE PROTEIN PSTA"/>
    <property type="match status" value="1"/>
</dbReference>
<feature type="transmembrane region" description="Helical" evidence="8">
    <location>
        <begin position="89"/>
        <end position="110"/>
    </location>
</feature>
<dbReference type="SUPFAM" id="SSF161098">
    <property type="entry name" value="MetI-like"/>
    <property type="match status" value="1"/>
</dbReference>
<keyword evidence="7 8" id="KW-0472">Membrane</keyword>
<dbReference type="GO" id="GO:0005886">
    <property type="term" value="C:plasma membrane"/>
    <property type="evidence" value="ECO:0007669"/>
    <property type="project" value="UniProtKB-SubCell"/>
</dbReference>
<feature type="transmembrane region" description="Helical" evidence="8">
    <location>
        <begin position="131"/>
        <end position="151"/>
    </location>
</feature>
<dbReference type="InterPro" id="IPR035906">
    <property type="entry name" value="MetI-like_sf"/>
</dbReference>
<evidence type="ECO:0000256" key="2">
    <source>
        <dbReference type="ARBA" id="ARBA00007069"/>
    </source>
</evidence>
<evidence type="ECO:0000256" key="7">
    <source>
        <dbReference type="ARBA" id="ARBA00023136"/>
    </source>
</evidence>
<feature type="transmembrane region" description="Helical" evidence="8">
    <location>
        <begin position="157"/>
        <end position="176"/>
    </location>
</feature>
<name>A0A6J7IQ27_9ZZZZ</name>
<comment type="similarity">
    <text evidence="2">Belongs to the binding-protein-dependent transport system permease family. CysTW subfamily.</text>
</comment>
<sequence length="303" mass="32620">MSPAAPAEAAVASSRARTELTGSRPPFSDRAFRLALFISLTIGVVTLAVLIAYVTIKGWPRLNSTLWTNMPSIRRPERAGAQSAITGTLWVIAFTALFALPTGILAALHLEEFAKPNSRFQRLVEVNIQNLAAVPSIVYGILGLAFFARALALGQSVITASLTLSLLILPIVIISTREALRAVPRNIRDGSLALGATEWQTAYRQTLPAAIPGIATGIILALSRAIGEAAPLLLLGAVTFITFNPTGPLSGYTTLPIQIFNWTKDSREEFQVLASATIVLLLVLLLAMNFAAILIRNRTQKRW</sequence>
<evidence type="ECO:0000256" key="3">
    <source>
        <dbReference type="ARBA" id="ARBA00022448"/>
    </source>
</evidence>
<gene>
    <name evidence="10" type="ORF">UFOPK3720_00778</name>
</gene>
<keyword evidence="5 8" id="KW-0812">Transmembrane</keyword>
<proteinExistence type="inferred from homology"/>
<comment type="subcellular location">
    <subcellularLocation>
        <location evidence="1">Cell membrane</location>
        <topology evidence="1">Multi-pass membrane protein</topology>
    </subcellularLocation>
</comment>
<dbReference type="InterPro" id="IPR000515">
    <property type="entry name" value="MetI-like"/>
</dbReference>
<evidence type="ECO:0000259" key="9">
    <source>
        <dbReference type="PROSITE" id="PS50928"/>
    </source>
</evidence>
<feature type="transmembrane region" description="Helical" evidence="8">
    <location>
        <begin position="34"/>
        <end position="56"/>
    </location>
</feature>
<evidence type="ECO:0000256" key="4">
    <source>
        <dbReference type="ARBA" id="ARBA00022475"/>
    </source>
</evidence>
<dbReference type="NCBIfam" id="TIGR00974">
    <property type="entry name" value="3a0107s02c"/>
    <property type="match status" value="1"/>
</dbReference>
<accession>A0A6J7IQ27</accession>
<dbReference type="GO" id="GO:0035435">
    <property type="term" value="P:phosphate ion transmembrane transport"/>
    <property type="evidence" value="ECO:0007669"/>
    <property type="project" value="InterPro"/>
</dbReference>
<protein>
    <submittedName>
        <fullName evidence="10">Unannotated protein</fullName>
    </submittedName>
</protein>
<dbReference type="GO" id="GO:0005315">
    <property type="term" value="F:phosphate transmembrane transporter activity"/>
    <property type="evidence" value="ECO:0007669"/>
    <property type="project" value="InterPro"/>
</dbReference>
<dbReference type="EMBL" id="CAFBNB010000129">
    <property type="protein sequence ID" value="CAB4932374.1"/>
    <property type="molecule type" value="Genomic_DNA"/>
</dbReference>
<evidence type="ECO:0000256" key="8">
    <source>
        <dbReference type="SAM" id="Phobius"/>
    </source>
</evidence>
<feature type="transmembrane region" description="Helical" evidence="8">
    <location>
        <begin position="272"/>
        <end position="295"/>
    </location>
</feature>